<dbReference type="Proteomes" id="UP001279734">
    <property type="component" value="Unassembled WGS sequence"/>
</dbReference>
<reference evidence="2" key="1">
    <citation type="submission" date="2023-05" db="EMBL/GenBank/DDBJ databases">
        <title>Nepenthes gracilis genome sequencing.</title>
        <authorList>
            <person name="Fukushima K."/>
        </authorList>
    </citation>
    <scope>NUCLEOTIDE SEQUENCE</scope>
    <source>
        <strain evidence="2">SING2019-196</strain>
    </source>
</reference>
<feature type="region of interest" description="Disordered" evidence="1">
    <location>
        <begin position="1"/>
        <end position="23"/>
    </location>
</feature>
<name>A0AAD3XPN4_NEPGR</name>
<evidence type="ECO:0000313" key="2">
    <source>
        <dbReference type="EMBL" id="GMH12388.1"/>
    </source>
</evidence>
<proteinExistence type="predicted"/>
<organism evidence="2 3">
    <name type="scientific">Nepenthes gracilis</name>
    <name type="common">Slender pitcher plant</name>
    <dbReference type="NCBI Taxonomy" id="150966"/>
    <lineage>
        <taxon>Eukaryota</taxon>
        <taxon>Viridiplantae</taxon>
        <taxon>Streptophyta</taxon>
        <taxon>Embryophyta</taxon>
        <taxon>Tracheophyta</taxon>
        <taxon>Spermatophyta</taxon>
        <taxon>Magnoliopsida</taxon>
        <taxon>eudicotyledons</taxon>
        <taxon>Gunneridae</taxon>
        <taxon>Pentapetalae</taxon>
        <taxon>Caryophyllales</taxon>
        <taxon>Nepenthaceae</taxon>
        <taxon>Nepenthes</taxon>
    </lineage>
</organism>
<evidence type="ECO:0000313" key="3">
    <source>
        <dbReference type="Proteomes" id="UP001279734"/>
    </source>
</evidence>
<sequence length="102" mass="11331">MGITKKGGDSWFNTLKKQKDNPQDLHHSFQAQSVLNVVIAELCTVQQGRITFFRVMVAEKVAGNLTGTGILIQHQIPLHTTANQPNNSNTTRLTAIIHIQQK</sequence>
<protein>
    <submittedName>
        <fullName evidence="2">Uncharacterized protein</fullName>
    </submittedName>
</protein>
<dbReference type="AlphaFoldDB" id="A0AAD3XPN4"/>
<comment type="caution">
    <text evidence="2">The sequence shown here is derived from an EMBL/GenBank/DDBJ whole genome shotgun (WGS) entry which is preliminary data.</text>
</comment>
<keyword evidence="3" id="KW-1185">Reference proteome</keyword>
<dbReference type="EMBL" id="BSYO01000012">
    <property type="protein sequence ID" value="GMH12388.1"/>
    <property type="molecule type" value="Genomic_DNA"/>
</dbReference>
<accession>A0AAD3XPN4</accession>
<gene>
    <name evidence="2" type="ORF">Nepgr_014229</name>
</gene>
<evidence type="ECO:0000256" key="1">
    <source>
        <dbReference type="SAM" id="MobiDB-lite"/>
    </source>
</evidence>